<accession>A0A6C1B5T1</accession>
<sequence>MPHPPRPLEGVTVIDLTRLLPGPMATMHLADLGAEVVKVEPPGGDYARVMGAMDGPVSHFFELVNRNKKSLELDLKDATDRQVLLGLVDGADVLFEGFRPGVMARLGLDYATLAARNPTLVYCSITGYGQTGPYAQRAGHDINYLGYAGVLDQMGAAGEAPALSNLQVADLLGGALTPLVGVLAALVDARARGQGRYLDVAMTDAALAHNIFPMAQVRADGAPRARGEDLLTGGVPCYGVYATRDARYMAVGALELKFWQLACRTLGRPDLEPYHLCEGERGAYARQELARLFRTRTQAEWTAVFDAVDCCVTPVLRLDEALANAQIAARGMVGTVAGRPQCAPPFGLAGVDLAGARRAPALDADGQELRARASRSTTRP</sequence>
<gene>
    <name evidence="1" type="ORF">G3580_16570</name>
</gene>
<dbReference type="KEGG" id="azq:G3580_16570"/>
<dbReference type="InterPro" id="IPR003673">
    <property type="entry name" value="CoA-Trfase_fam_III"/>
</dbReference>
<dbReference type="PANTHER" id="PTHR48228:SF5">
    <property type="entry name" value="ALPHA-METHYLACYL-COA RACEMASE"/>
    <property type="match status" value="1"/>
</dbReference>
<protein>
    <submittedName>
        <fullName evidence="1">CoA transferase</fullName>
    </submittedName>
</protein>
<dbReference type="InterPro" id="IPR050509">
    <property type="entry name" value="CoA-transferase_III"/>
</dbReference>
<dbReference type="GO" id="GO:0016740">
    <property type="term" value="F:transferase activity"/>
    <property type="evidence" value="ECO:0007669"/>
    <property type="project" value="UniProtKB-KW"/>
</dbReference>
<evidence type="ECO:0000313" key="2">
    <source>
        <dbReference type="Proteomes" id="UP000501991"/>
    </source>
</evidence>
<dbReference type="Pfam" id="PF02515">
    <property type="entry name" value="CoA_transf_3"/>
    <property type="match status" value="1"/>
</dbReference>
<dbReference type="Proteomes" id="UP000501991">
    <property type="component" value="Chromosome"/>
</dbReference>
<dbReference type="Gene3D" id="3.40.50.10540">
    <property type="entry name" value="Crotonobetainyl-coa:carnitine coa-transferase, domain 1"/>
    <property type="match status" value="1"/>
</dbReference>
<dbReference type="InterPro" id="IPR044855">
    <property type="entry name" value="CoA-Trfase_III_dom3_sf"/>
</dbReference>
<reference evidence="1 2" key="1">
    <citation type="submission" date="2020-02" db="EMBL/GenBank/DDBJ databases">
        <title>Nitrogenibacter mangrovi gen. nov., sp. nov. isolated from mangrove sediment, a denitrifying betaproteobacterium.</title>
        <authorList>
            <person name="Liao H."/>
            <person name="Tian Y."/>
        </authorList>
    </citation>
    <scope>NUCLEOTIDE SEQUENCE [LARGE SCALE GENOMIC DNA]</scope>
    <source>
        <strain evidence="1 2">M9-3-2</strain>
    </source>
</reference>
<organism evidence="1 2">
    <name type="scientific">Nitrogeniibacter mangrovi</name>
    <dbReference type="NCBI Taxonomy" id="2016596"/>
    <lineage>
        <taxon>Bacteria</taxon>
        <taxon>Pseudomonadati</taxon>
        <taxon>Pseudomonadota</taxon>
        <taxon>Betaproteobacteria</taxon>
        <taxon>Rhodocyclales</taxon>
        <taxon>Zoogloeaceae</taxon>
        <taxon>Nitrogeniibacter</taxon>
    </lineage>
</organism>
<dbReference type="Gene3D" id="3.30.1540.10">
    <property type="entry name" value="formyl-coa transferase, domain 3"/>
    <property type="match status" value="1"/>
</dbReference>
<name>A0A6C1B5T1_9RHOO</name>
<dbReference type="SUPFAM" id="SSF89796">
    <property type="entry name" value="CoA-transferase family III (CaiB/BaiF)"/>
    <property type="match status" value="1"/>
</dbReference>
<dbReference type="RefSeq" id="WP_173767356.1">
    <property type="nucleotide sequence ID" value="NZ_CP048836.1"/>
</dbReference>
<keyword evidence="2" id="KW-1185">Reference proteome</keyword>
<evidence type="ECO:0000313" key="1">
    <source>
        <dbReference type="EMBL" id="QID19086.1"/>
    </source>
</evidence>
<dbReference type="PANTHER" id="PTHR48228">
    <property type="entry name" value="SUCCINYL-COA--D-CITRAMALATE COA-TRANSFERASE"/>
    <property type="match status" value="1"/>
</dbReference>
<proteinExistence type="predicted"/>
<dbReference type="EMBL" id="CP048836">
    <property type="protein sequence ID" value="QID19086.1"/>
    <property type="molecule type" value="Genomic_DNA"/>
</dbReference>
<dbReference type="AlphaFoldDB" id="A0A6C1B5T1"/>
<dbReference type="InterPro" id="IPR023606">
    <property type="entry name" value="CoA-Trfase_III_dom_1_sf"/>
</dbReference>
<keyword evidence="1" id="KW-0808">Transferase</keyword>